<name>L7T487_BPDPK</name>
<organism evidence="1 2">
    <name type="scientific">Pseudomonas phage phiKZ</name>
    <dbReference type="NCBI Taxonomy" id="2905945"/>
    <lineage>
        <taxon>Viruses</taxon>
        <taxon>Duplodnaviria</taxon>
        <taxon>Heunggongvirae</taxon>
        <taxon>Uroviricota</taxon>
        <taxon>Caudoviricetes</taxon>
        <taxon>Chimalliviridae</taxon>
        <taxon>Phikzvirus</taxon>
        <taxon>Phikzvirus phiKZ</taxon>
    </lineage>
</organism>
<evidence type="ECO:0000313" key="1">
    <source>
        <dbReference type="EMBL" id="AGC26317.1"/>
    </source>
</evidence>
<protein>
    <submittedName>
        <fullName evidence="1">PHIKZ070.1</fullName>
    </submittedName>
</protein>
<dbReference type="EMBL" id="AF399011">
    <property type="protein sequence ID" value="AGC26317.1"/>
    <property type="molecule type" value="Genomic_DNA"/>
</dbReference>
<dbReference type="KEGG" id="vg:40340272"/>
<dbReference type="RefSeq" id="YP_009639898.1">
    <property type="nucleotide sequence ID" value="NC_004629.1"/>
</dbReference>
<sequence length="56" mass="6881">MNYGNNHRHTQETVIDQQKDYRYPQFTEHNVQIDPYDRFYIGGVRGMMFLDEVKKR</sequence>
<dbReference type="Proteomes" id="UP000002098">
    <property type="component" value="Segment"/>
</dbReference>
<evidence type="ECO:0000313" key="2">
    <source>
        <dbReference type="Proteomes" id="UP000002098"/>
    </source>
</evidence>
<organismHost>
    <name type="scientific">Pseudomonas aeruginosa</name>
    <dbReference type="NCBI Taxonomy" id="287"/>
</organismHost>
<keyword evidence="2" id="KW-1185">Reference proteome</keyword>
<dbReference type="GeneID" id="40340272"/>
<reference evidence="1 2" key="1">
    <citation type="journal article" date="2002" name="J. Mol. Biol.">
        <title>The genome of bacteriophage phiKZ of Pseudomonas aeruginosa.</title>
        <authorList>
            <person name="Mesyanzhinov V.V."/>
            <person name="Robben J."/>
            <person name="Grymonprez B."/>
            <person name="Kostyuchenko V.A."/>
            <person name="Bourkaltseva M.V."/>
            <person name="Sykilinda N.N."/>
            <person name="Krylov V.N."/>
            <person name="Volckaert G."/>
        </authorList>
    </citation>
    <scope>NUCLEOTIDE SEQUENCE</scope>
</reference>
<accession>L7T487</accession>
<proteinExistence type="predicted"/>